<feature type="compositionally biased region" description="Basic and acidic residues" evidence="6">
    <location>
        <begin position="113"/>
        <end position="125"/>
    </location>
</feature>
<dbReference type="OrthoDB" id="5326237at2759"/>
<sequence length="280" mass="31020">MSAAEPAPQPDASWDEAQCMVALAQLEQLQAQIDGLRLAIPSIIEPFHRPPIPATFKLYSQGVIGSQNGIKALNDRWKTPEVQGMLEHARKSYEANPDLSACTFVPAHGWVERERRENDARKGDGEQTSTEGQSDTLDDERISLVVAEVQKAHPSVKLETYDDNRGITTQFIANSMRLSFKVNIEREKDTPRKLSAECLGNSEPFLSITRCIASRPQANDLTSLLEMIIAYKTVKDTSCANCGRLLDDTTLIPTARRIKQVTGANESSEPTWEALHEGCL</sequence>
<dbReference type="Proteomes" id="UP000651452">
    <property type="component" value="Unassembled WGS sequence"/>
</dbReference>
<evidence type="ECO:0000256" key="4">
    <source>
        <dbReference type="ARBA" id="ARBA00023163"/>
    </source>
</evidence>
<dbReference type="InterPro" id="IPR021627">
    <property type="entry name" value="Mediator_Med27"/>
</dbReference>
<reference evidence="7" key="2">
    <citation type="submission" date="2020-09" db="EMBL/GenBank/DDBJ databases">
        <title>Reference genome assembly for Australian Ascochyta lentis isolate Al4.</title>
        <authorList>
            <person name="Lee R.C."/>
            <person name="Farfan-Caceres L.M."/>
            <person name="Debler J.W."/>
            <person name="Williams A.H."/>
            <person name="Henares B.M."/>
        </authorList>
    </citation>
    <scope>NUCLEOTIDE SEQUENCE</scope>
    <source>
        <strain evidence="7">Al4</strain>
    </source>
</reference>
<dbReference type="EMBL" id="RZGK01000008">
    <property type="protein sequence ID" value="KAF9697350.1"/>
    <property type="molecule type" value="Genomic_DNA"/>
</dbReference>
<reference evidence="7" key="1">
    <citation type="submission" date="2018-12" db="EMBL/GenBank/DDBJ databases">
        <authorList>
            <person name="Syme R.A."/>
            <person name="Farfan-Caceres L."/>
            <person name="Lichtenzveig J."/>
        </authorList>
    </citation>
    <scope>NUCLEOTIDE SEQUENCE</scope>
    <source>
        <strain evidence="7">Al4</strain>
    </source>
</reference>
<keyword evidence="3" id="KW-0805">Transcription regulation</keyword>
<comment type="similarity">
    <text evidence="2">Belongs to the Mediator complex subunit 27 family.</text>
</comment>
<evidence type="ECO:0000313" key="7">
    <source>
        <dbReference type="EMBL" id="KAF9697350.1"/>
    </source>
</evidence>
<evidence type="ECO:0000256" key="2">
    <source>
        <dbReference type="ARBA" id="ARBA00008048"/>
    </source>
</evidence>
<dbReference type="AlphaFoldDB" id="A0A8H7J371"/>
<protein>
    <submittedName>
        <fullName evidence="7">Uncharacterized protein</fullName>
    </submittedName>
</protein>
<keyword evidence="8" id="KW-1185">Reference proteome</keyword>
<evidence type="ECO:0000256" key="5">
    <source>
        <dbReference type="ARBA" id="ARBA00023242"/>
    </source>
</evidence>
<evidence type="ECO:0000256" key="1">
    <source>
        <dbReference type="ARBA" id="ARBA00004123"/>
    </source>
</evidence>
<keyword evidence="4" id="KW-0804">Transcription</keyword>
<name>A0A8H7J371_9PLEO</name>
<evidence type="ECO:0000256" key="3">
    <source>
        <dbReference type="ARBA" id="ARBA00023015"/>
    </source>
</evidence>
<evidence type="ECO:0000256" key="6">
    <source>
        <dbReference type="SAM" id="MobiDB-lite"/>
    </source>
</evidence>
<comment type="subcellular location">
    <subcellularLocation>
        <location evidence="1">Nucleus</location>
    </subcellularLocation>
</comment>
<feature type="compositionally biased region" description="Polar residues" evidence="6">
    <location>
        <begin position="126"/>
        <end position="135"/>
    </location>
</feature>
<feature type="region of interest" description="Disordered" evidence="6">
    <location>
        <begin position="113"/>
        <end position="139"/>
    </location>
</feature>
<gene>
    <name evidence="7" type="ORF">EKO04_004859</name>
</gene>
<keyword evidence="5" id="KW-0539">Nucleus</keyword>
<dbReference type="GO" id="GO:0016592">
    <property type="term" value="C:mediator complex"/>
    <property type="evidence" value="ECO:0007669"/>
    <property type="project" value="InterPro"/>
</dbReference>
<evidence type="ECO:0000313" key="8">
    <source>
        <dbReference type="Proteomes" id="UP000651452"/>
    </source>
</evidence>
<accession>A0A8H7J371</accession>
<proteinExistence type="inferred from homology"/>
<dbReference type="Pfam" id="PF11571">
    <property type="entry name" value="Med27"/>
    <property type="match status" value="1"/>
</dbReference>
<organism evidence="7 8">
    <name type="scientific">Ascochyta lentis</name>
    <dbReference type="NCBI Taxonomy" id="205686"/>
    <lineage>
        <taxon>Eukaryota</taxon>
        <taxon>Fungi</taxon>
        <taxon>Dikarya</taxon>
        <taxon>Ascomycota</taxon>
        <taxon>Pezizomycotina</taxon>
        <taxon>Dothideomycetes</taxon>
        <taxon>Pleosporomycetidae</taxon>
        <taxon>Pleosporales</taxon>
        <taxon>Pleosporineae</taxon>
        <taxon>Didymellaceae</taxon>
        <taxon>Ascochyta</taxon>
    </lineage>
</organism>
<comment type="caution">
    <text evidence="7">The sequence shown here is derived from an EMBL/GenBank/DDBJ whole genome shotgun (WGS) entry which is preliminary data.</text>
</comment>